<organism evidence="2 3">
    <name type="scientific">Staphylotrichum longicolle</name>
    <dbReference type="NCBI Taxonomy" id="669026"/>
    <lineage>
        <taxon>Eukaryota</taxon>
        <taxon>Fungi</taxon>
        <taxon>Dikarya</taxon>
        <taxon>Ascomycota</taxon>
        <taxon>Pezizomycotina</taxon>
        <taxon>Sordariomycetes</taxon>
        <taxon>Sordariomycetidae</taxon>
        <taxon>Sordariales</taxon>
        <taxon>Chaetomiaceae</taxon>
        <taxon>Staphylotrichum</taxon>
    </lineage>
</organism>
<protein>
    <submittedName>
        <fullName evidence="2">Uncharacterized protein</fullName>
    </submittedName>
</protein>
<keyword evidence="3" id="KW-1185">Reference proteome</keyword>
<reference evidence="2" key="1">
    <citation type="submission" date="2023-02" db="EMBL/GenBank/DDBJ databases">
        <authorList>
            <person name="Palmer J.M."/>
        </authorList>
    </citation>
    <scope>NUCLEOTIDE SEQUENCE</scope>
    <source>
        <strain evidence="2">FW57</strain>
    </source>
</reference>
<feature type="region of interest" description="Disordered" evidence="1">
    <location>
        <begin position="1"/>
        <end position="40"/>
    </location>
</feature>
<name>A0AAD4ES65_9PEZI</name>
<evidence type="ECO:0000256" key="1">
    <source>
        <dbReference type="SAM" id="MobiDB-lite"/>
    </source>
</evidence>
<dbReference type="Proteomes" id="UP001197093">
    <property type="component" value="Unassembled WGS sequence"/>
</dbReference>
<feature type="region of interest" description="Disordered" evidence="1">
    <location>
        <begin position="157"/>
        <end position="183"/>
    </location>
</feature>
<proteinExistence type="predicted"/>
<feature type="compositionally biased region" description="Basic and acidic residues" evidence="1">
    <location>
        <begin position="19"/>
        <end position="32"/>
    </location>
</feature>
<sequence>MSALQRKILQRNAADAADAEARRKREEEEKAGRSPWSAGAWKKAMEDIQNGTWKAQPPLRHPILLTPDGPISSASKLQKLAETESLPEVTVTSQVDLDGREIGKVAICDVSTDEWTRMEEKADVSPGIVEGIRVMFKGKRRFAGVVKALKEGVTLGAGDEDEEGSVPGRKAGNTVTGPGKHPDPHDVFKPYVFTFKVETEI</sequence>
<evidence type="ECO:0000313" key="3">
    <source>
        <dbReference type="Proteomes" id="UP001197093"/>
    </source>
</evidence>
<comment type="caution">
    <text evidence="2">The sequence shown here is derived from an EMBL/GenBank/DDBJ whole genome shotgun (WGS) entry which is preliminary data.</text>
</comment>
<evidence type="ECO:0000313" key="2">
    <source>
        <dbReference type="EMBL" id="KAG7286603.1"/>
    </source>
</evidence>
<dbReference type="AlphaFoldDB" id="A0AAD4ES65"/>
<dbReference type="EMBL" id="JAHCVI010000004">
    <property type="protein sequence ID" value="KAG7286603.1"/>
    <property type="molecule type" value="Genomic_DNA"/>
</dbReference>
<gene>
    <name evidence="2" type="ORF">NEMBOFW57_008914</name>
</gene>
<accession>A0AAD4ES65</accession>